<accession>A0A329UDG9</accession>
<sequence>MLEAFGEKWRDFFFFPKESRGQKFIFRGFPHRGVFSLSNLEFLRRQFSTGKKSKNVLLKREGKLRFYQKKEASMNPTEASF</sequence>
<dbReference type="Proteomes" id="UP000250583">
    <property type="component" value="Unassembled WGS sequence"/>
</dbReference>
<name>A0A329UDG9_9FIRM</name>
<comment type="caution">
    <text evidence="1">The sequence shown here is derived from an EMBL/GenBank/DDBJ whole genome shotgun (WGS) entry which is preliminary data.</text>
</comment>
<evidence type="ECO:0000313" key="2">
    <source>
        <dbReference type="Proteomes" id="UP000250583"/>
    </source>
</evidence>
<proteinExistence type="predicted"/>
<reference evidence="1 2" key="1">
    <citation type="submission" date="2018-02" db="EMBL/GenBank/DDBJ databases">
        <title>Complete genome sequencing of Faecalibacterium prausnitzii strains isolated from the human gut.</title>
        <authorList>
            <person name="Fitzgerald B.C."/>
            <person name="Shkoporov A.N."/>
            <person name="Ross P.R."/>
            <person name="Hill C."/>
        </authorList>
    </citation>
    <scope>NUCLEOTIDE SEQUENCE [LARGE SCALE GENOMIC DNA]</scope>
    <source>
        <strain evidence="1 2">APC923/61-1</strain>
    </source>
</reference>
<dbReference type="AlphaFoldDB" id="A0A329UDG9"/>
<dbReference type="EMBL" id="PRLE01000003">
    <property type="protein sequence ID" value="RAW59565.1"/>
    <property type="molecule type" value="Genomic_DNA"/>
</dbReference>
<gene>
    <name evidence="1" type="ORF">C4N22_07545</name>
</gene>
<evidence type="ECO:0000313" key="1">
    <source>
        <dbReference type="EMBL" id="RAW59565.1"/>
    </source>
</evidence>
<organism evidence="1 2">
    <name type="scientific">Faecalibacterium prausnitzii</name>
    <dbReference type="NCBI Taxonomy" id="853"/>
    <lineage>
        <taxon>Bacteria</taxon>
        <taxon>Bacillati</taxon>
        <taxon>Bacillota</taxon>
        <taxon>Clostridia</taxon>
        <taxon>Eubacteriales</taxon>
        <taxon>Oscillospiraceae</taxon>
        <taxon>Faecalibacterium</taxon>
    </lineage>
</organism>
<protein>
    <submittedName>
        <fullName evidence="1">Uncharacterized protein</fullName>
    </submittedName>
</protein>
<dbReference type="RefSeq" id="WP_112148520.1">
    <property type="nucleotide sequence ID" value="NZ_PRLE01000003.1"/>
</dbReference>